<accession>A0ABP1B2A1</accession>
<protein>
    <recommendedName>
        <fullName evidence="5">C-terminal of Roc (COR) domain-containing protein</fullName>
    </recommendedName>
</protein>
<feature type="coiled-coil region" evidence="1">
    <location>
        <begin position="1120"/>
        <end position="1151"/>
    </location>
</feature>
<dbReference type="Gene3D" id="3.40.50.300">
    <property type="entry name" value="P-loop containing nucleotide triphosphate hydrolases"/>
    <property type="match status" value="1"/>
</dbReference>
<dbReference type="InterPro" id="IPR027417">
    <property type="entry name" value="P-loop_NTPase"/>
</dbReference>
<feature type="region of interest" description="Disordered" evidence="2">
    <location>
        <begin position="1"/>
        <end position="101"/>
    </location>
</feature>
<organism evidence="3 4">
    <name type="scientific">Sphagnum jensenii</name>
    <dbReference type="NCBI Taxonomy" id="128206"/>
    <lineage>
        <taxon>Eukaryota</taxon>
        <taxon>Viridiplantae</taxon>
        <taxon>Streptophyta</taxon>
        <taxon>Embryophyta</taxon>
        <taxon>Bryophyta</taxon>
        <taxon>Sphagnophytina</taxon>
        <taxon>Sphagnopsida</taxon>
        <taxon>Sphagnales</taxon>
        <taxon>Sphagnaceae</taxon>
        <taxon>Sphagnum</taxon>
    </lineage>
</organism>
<keyword evidence="4" id="KW-1185">Reference proteome</keyword>
<sequence length="1375" mass="155225">MEVGECSKEIDPGDPELGRSPTERDDSGNGATNAIENMPQDPSHPEMANEINMSSGERCDDRKKMMEQPGSGVAHESDNLSILGDQPTSYSHTPVPTPSQEHTVQVSYKADGSRYKDVSTDEFITTLRESQLETLEIGFKNAYDERGRLSRWHRQQRLEVIEAVSTCKSLKKLTIPGELDVEEVEVLCENLVCHPMLATLTLLYDSGTRGDGGDTGMEIVCNMLKNNRTIKDLVLRQAEPVTEIDVASLGAMLSVNSTLETLDVPTYDRTSGSVVEVVLAPLTVHDGKPPLNKSLKKLTLFDGEIGQRGARAVAQMLRTNDSLTHLAVPHARFPDPSDVCTILESLETNETLHTLDLSWCGAVGGDVVLAKMMDLLRANPWLKDIELAGTPLERDGRAVQVKAQLEMNSRDYMAVVKGMRRVQPKFARVFLCGDAYSGKTTLRRSMVRSFVKGFQGKLVIPLVEVVELRKPFKGFCFNNDPDEMAKRTRGIQINALVDDDFQKISIWDLAGQEEYHAFHDTMIPDLSIQGNVCYFVLVCSPFDRQNGLKKNPNDIQHEIHCWLRFISSNTKRSLNSPPQVLVVLTNGDKGFQDDKPLVETRLKDLKQKFVAFVDLSPICHLINAHSSREAKVVVKEVMQNCALILKKVPYIYEACMKVQHGLSEWNRKHPHEPIVTMKGFENDIVDKVEPNLRNLKVEGESNLKPHVAIAMFLHDAGEVIYFKDEDFVVVNPNWFCNEVMGRLITLHGDVERAGWKQIFQDGHGNVEDIQNLIKISLKKIIRDCTNIANDIPKYLVCLMLQMHLAYFENNPNADHNGQNSMRIFVPTTLKPNDSVARGERSLEWTFNEFPPETSIIHLGRRLQCYDQELTTLTPGFFPRAQVALYNHFVKHLRPRANSCKSEKNLSKILIDGMEIFVELAGNEMKSHLFIDILVRSSRTKSHTLQFIEDHLLSQIEQLCSAPQVGCQGIALVRGILRPKVVENLLVCKDRKNQVILVEDLKQDLLATNLDTSYVHTWKEVPNEEECNVNFFGGGMEDTAISLLGEVDTHEVFQRRYRALKELEGGLTKLQENNTSFEIYPQDFQNEIKMDSNHVQQHIDFQNHGDATSQHLVESICNAIVPAIEEKLQSMEKRLQTSMEEIKQGIQSTENRLHNVIKMGLDNSINLSLQLQQRQVPCNVYFTTMGSSGQRKLIVKMLPGIQLVRLHLLCEHIEGIHVVKNQKGEEITLIDPKVQKWVPYLVTGLTIFSLLLKVGAHVAAGIGDMIPNFGKGLSLALDTNALQDYFPSDGIQKILEHGKISLIEQGTALNKAQEKNSAEQWLVQFLKERKKSILESFGLTRVKYHKKNNKGPLIRWVCHKCRDDGFRKQMLEDFPV</sequence>
<dbReference type="SUPFAM" id="SSF52047">
    <property type="entry name" value="RNI-like"/>
    <property type="match status" value="1"/>
</dbReference>
<evidence type="ECO:0000256" key="1">
    <source>
        <dbReference type="SAM" id="Coils"/>
    </source>
</evidence>
<gene>
    <name evidence="3" type="ORF">CSSPJE1EN2_LOCUS11978</name>
</gene>
<proteinExistence type="predicted"/>
<dbReference type="Gene3D" id="3.80.10.10">
    <property type="entry name" value="Ribonuclease Inhibitor"/>
    <property type="match status" value="2"/>
</dbReference>
<evidence type="ECO:0000313" key="3">
    <source>
        <dbReference type="EMBL" id="CAK9869220.1"/>
    </source>
</evidence>
<dbReference type="PANTHER" id="PTHR47679">
    <property type="entry name" value="PROTEIN TORNADO 1"/>
    <property type="match status" value="1"/>
</dbReference>
<dbReference type="Proteomes" id="UP001497522">
    <property type="component" value="Chromosome 18"/>
</dbReference>
<feature type="compositionally biased region" description="Basic and acidic residues" evidence="2">
    <location>
        <begin position="57"/>
        <end position="66"/>
    </location>
</feature>
<feature type="compositionally biased region" description="Polar residues" evidence="2">
    <location>
        <begin position="86"/>
        <end position="101"/>
    </location>
</feature>
<evidence type="ECO:0000313" key="4">
    <source>
        <dbReference type="Proteomes" id="UP001497522"/>
    </source>
</evidence>
<keyword evidence="1" id="KW-0175">Coiled coil</keyword>
<dbReference type="SUPFAM" id="SSF52540">
    <property type="entry name" value="P-loop containing nucleoside triphosphate hydrolases"/>
    <property type="match status" value="1"/>
</dbReference>
<dbReference type="InterPro" id="IPR032675">
    <property type="entry name" value="LRR_dom_sf"/>
</dbReference>
<dbReference type="EMBL" id="OZ023719">
    <property type="protein sequence ID" value="CAK9869220.1"/>
    <property type="molecule type" value="Genomic_DNA"/>
</dbReference>
<evidence type="ECO:0000256" key="2">
    <source>
        <dbReference type="SAM" id="MobiDB-lite"/>
    </source>
</evidence>
<feature type="compositionally biased region" description="Basic and acidic residues" evidence="2">
    <location>
        <begin position="1"/>
        <end position="11"/>
    </location>
</feature>
<evidence type="ECO:0008006" key="5">
    <source>
        <dbReference type="Google" id="ProtNLM"/>
    </source>
</evidence>
<name>A0ABP1B2A1_9BRYO</name>
<dbReference type="PANTHER" id="PTHR47679:SF1">
    <property type="entry name" value="PROTEIN TORNADO 1"/>
    <property type="match status" value="1"/>
</dbReference>
<reference evidence="3" key="1">
    <citation type="submission" date="2024-03" db="EMBL/GenBank/DDBJ databases">
        <authorList>
            <consortium name="ELIXIR-Norway"/>
            <consortium name="Elixir Norway"/>
        </authorList>
    </citation>
    <scope>NUCLEOTIDE SEQUENCE</scope>
</reference>